<dbReference type="EMBL" id="QCZH01000004">
    <property type="protein sequence ID" value="PWA10123.1"/>
    <property type="molecule type" value="Genomic_DNA"/>
</dbReference>
<gene>
    <name evidence="3" type="ORF">DB891_05335</name>
</gene>
<dbReference type="AlphaFoldDB" id="A0A2U1JZC5"/>
<reference evidence="3 4" key="1">
    <citation type="submission" date="2018-04" db="EMBL/GenBank/DDBJ databases">
        <title>Flavobacterium sp. nov., isolated from glacier ice.</title>
        <authorList>
            <person name="Liu Q."/>
            <person name="Xin Y.-H."/>
        </authorList>
    </citation>
    <scope>NUCLEOTIDE SEQUENCE [LARGE SCALE GENOMIC DNA]</scope>
    <source>
        <strain evidence="3 4">LB2P30</strain>
    </source>
</reference>
<dbReference type="InterPro" id="IPR045800">
    <property type="entry name" value="HMBD"/>
</dbReference>
<dbReference type="OrthoDB" id="1521937at2"/>
<keyword evidence="4" id="KW-1185">Reference proteome</keyword>
<accession>A0A2U1JZC5</accession>
<dbReference type="Pfam" id="PF19335">
    <property type="entry name" value="HMBD"/>
    <property type="match status" value="4"/>
</dbReference>
<dbReference type="Proteomes" id="UP000245618">
    <property type="component" value="Unassembled WGS sequence"/>
</dbReference>
<dbReference type="RefSeq" id="WP_116761348.1">
    <property type="nucleotide sequence ID" value="NZ_QCZH01000004.1"/>
</dbReference>
<keyword evidence="1" id="KW-0732">Signal</keyword>
<feature type="domain" description="Heavy metal binding" evidence="2">
    <location>
        <begin position="160"/>
        <end position="186"/>
    </location>
</feature>
<evidence type="ECO:0000313" key="3">
    <source>
        <dbReference type="EMBL" id="PWA10123.1"/>
    </source>
</evidence>
<feature type="domain" description="Heavy metal binding" evidence="2">
    <location>
        <begin position="80"/>
        <end position="105"/>
    </location>
</feature>
<dbReference type="GO" id="GO:0046872">
    <property type="term" value="F:metal ion binding"/>
    <property type="evidence" value="ECO:0007669"/>
    <property type="project" value="InterPro"/>
</dbReference>
<organism evidence="3 4">
    <name type="scientific">Flavobacterium laiguense</name>
    <dbReference type="NCBI Taxonomy" id="2169409"/>
    <lineage>
        <taxon>Bacteria</taxon>
        <taxon>Pseudomonadati</taxon>
        <taxon>Bacteroidota</taxon>
        <taxon>Flavobacteriia</taxon>
        <taxon>Flavobacteriales</taxon>
        <taxon>Flavobacteriaceae</taxon>
        <taxon>Flavobacterium</taxon>
    </lineage>
</organism>
<evidence type="ECO:0000256" key="1">
    <source>
        <dbReference type="SAM" id="SignalP"/>
    </source>
</evidence>
<sequence length="191" mass="20597">MKNLIIVLSVFLTVITVASAQVDTKNEAQKTTYACPMHPDEVSLIEGGCSKCGMKMVITTERKYNPAVKGSQASSEVVTKYICTMDGATSAKPGKCPKCGMKMTKQKVQETTYACPMHPDEVSLIEGGCSKCGMKMVKTTKLNHDTAGKGQKTSTEVITKYVCTMDGATSDKPGNCPKCGMKMTEKENLKK</sequence>
<evidence type="ECO:0000259" key="2">
    <source>
        <dbReference type="Pfam" id="PF19335"/>
    </source>
</evidence>
<proteinExistence type="predicted"/>
<name>A0A2U1JZC5_9FLAO</name>
<feature type="chain" id="PRO_5015408049" description="Heavy metal binding domain-containing protein" evidence="1">
    <location>
        <begin position="21"/>
        <end position="191"/>
    </location>
</feature>
<protein>
    <recommendedName>
        <fullName evidence="2">Heavy metal binding domain-containing protein</fullName>
    </recommendedName>
</protein>
<feature type="domain" description="Heavy metal binding" evidence="2">
    <location>
        <begin position="113"/>
        <end position="138"/>
    </location>
</feature>
<feature type="signal peptide" evidence="1">
    <location>
        <begin position="1"/>
        <end position="20"/>
    </location>
</feature>
<comment type="caution">
    <text evidence="3">The sequence shown here is derived from an EMBL/GenBank/DDBJ whole genome shotgun (WGS) entry which is preliminary data.</text>
</comment>
<feature type="domain" description="Heavy metal binding" evidence="2">
    <location>
        <begin position="33"/>
        <end position="57"/>
    </location>
</feature>
<evidence type="ECO:0000313" key="4">
    <source>
        <dbReference type="Proteomes" id="UP000245618"/>
    </source>
</evidence>